<dbReference type="Pfam" id="PF00111">
    <property type="entry name" value="Fer2"/>
    <property type="match status" value="1"/>
</dbReference>
<proteinExistence type="predicted"/>
<dbReference type="RefSeq" id="WP_089357251.1">
    <property type="nucleotide sequence ID" value="NZ_FZPD01000004.1"/>
</dbReference>
<keyword evidence="6" id="KW-0560">Oxidoreductase</keyword>
<evidence type="ECO:0000256" key="2">
    <source>
        <dbReference type="ARBA" id="ARBA00022630"/>
    </source>
</evidence>
<evidence type="ECO:0000256" key="1">
    <source>
        <dbReference type="ARBA" id="ARBA00001974"/>
    </source>
</evidence>
<dbReference type="InterPro" id="IPR017938">
    <property type="entry name" value="Riboflavin_synthase-like_b-brl"/>
</dbReference>
<dbReference type="InterPro" id="IPR001433">
    <property type="entry name" value="OxRdtase_FAD/NAD-bd"/>
</dbReference>
<feature type="domain" description="2Fe-2S ferredoxin-type" evidence="9">
    <location>
        <begin position="269"/>
        <end position="357"/>
    </location>
</feature>
<keyword evidence="5" id="KW-0274">FAD</keyword>
<comment type="cofactor">
    <cofactor evidence="1">
        <name>FAD</name>
        <dbReference type="ChEBI" id="CHEBI:57692"/>
    </cofactor>
</comment>
<keyword evidence="12" id="KW-1185">Reference proteome</keyword>
<dbReference type="GO" id="GO:0016491">
    <property type="term" value="F:oxidoreductase activity"/>
    <property type="evidence" value="ECO:0007669"/>
    <property type="project" value="UniProtKB-KW"/>
</dbReference>
<dbReference type="Gene3D" id="3.40.50.80">
    <property type="entry name" value="Nucleotide-binding domain of ferredoxin-NADP reductase (FNR) module"/>
    <property type="match status" value="1"/>
</dbReference>
<dbReference type="GO" id="GO:0046872">
    <property type="term" value="F:metal ion binding"/>
    <property type="evidence" value="ECO:0007669"/>
    <property type="project" value="UniProtKB-KW"/>
</dbReference>
<evidence type="ECO:0000256" key="3">
    <source>
        <dbReference type="ARBA" id="ARBA00022714"/>
    </source>
</evidence>
<dbReference type="Pfam" id="PF00175">
    <property type="entry name" value="NAD_binding_1"/>
    <property type="match status" value="1"/>
</dbReference>
<dbReference type="InterPro" id="IPR008333">
    <property type="entry name" value="Cbr1-like_FAD-bd_dom"/>
</dbReference>
<dbReference type="GO" id="GO:0051537">
    <property type="term" value="F:2 iron, 2 sulfur cluster binding"/>
    <property type="evidence" value="ECO:0007669"/>
    <property type="project" value="UniProtKB-KW"/>
</dbReference>
<dbReference type="CDD" id="cd06214">
    <property type="entry name" value="PA_degradation_oxidoreductase_like"/>
    <property type="match status" value="1"/>
</dbReference>
<keyword evidence="4" id="KW-0479">Metal-binding</keyword>
<dbReference type="SUPFAM" id="SSF52343">
    <property type="entry name" value="Ferredoxin reductase-like, C-terminal NADP-linked domain"/>
    <property type="match status" value="1"/>
</dbReference>
<reference evidence="11 12" key="1">
    <citation type="submission" date="2017-06" db="EMBL/GenBank/DDBJ databases">
        <authorList>
            <person name="Kim H.J."/>
            <person name="Triplett B.A."/>
        </authorList>
    </citation>
    <scope>NUCLEOTIDE SEQUENCE [LARGE SCALE GENOMIC DNA]</scope>
    <source>
        <strain evidence="11 12">DSM 19307</strain>
    </source>
</reference>
<keyword evidence="2" id="KW-0285">Flavoprotein</keyword>
<dbReference type="InterPro" id="IPR039261">
    <property type="entry name" value="FNR_nucleotide-bd"/>
</dbReference>
<dbReference type="PRINTS" id="PR00410">
    <property type="entry name" value="PHEHYDRXLASE"/>
</dbReference>
<evidence type="ECO:0000259" key="9">
    <source>
        <dbReference type="PROSITE" id="PS51085"/>
    </source>
</evidence>
<keyword evidence="8" id="KW-0411">Iron-sulfur</keyword>
<evidence type="ECO:0000256" key="7">
    <source>
        <dbReference type="ARBA" id="ARBA00023004"/>
    </source>
</evidence>
<dbReference type="InterPro" id="IPR001709">
    <property type="entry name" value="Flavoprot_Pyr_Nucl_cyt_Rdtase"/>
</dbReference>
<dbReference type="SUPFAM" id="SSF63380">
    <property type="entry name" value="Riboflavin synthase domain-like"/>
    <property type="match status" value="1"/>
</dbReference>
<dbReference type="InterPro" id="IPR006058">
    <property type="entry name" value="2Fe2S_fd_BS"/>
</dbReference>
<evidence type="ECO:0000313" key="11">
    <source>
        <dbReference type="EMBL" id="SNT15508.1"/>
    </source>
</evidence>
<protein>
    <submittedName>
        <fullName evidence="11">Ring-1,2-phenylacetyl-CoA epoxidase subunit PaaE</fullName>
    </submittedName>
</protein>
<keyword evidence="7" id="KW-0408">Iron</keyword>
<dbReference type="InterPro" id="IPR012675">
    <property type="entry name" value="Beta-grasp_dom_sf"/>
</dbReference>
<dbReference type="PRINTS" id="PR00371">
    <property type="entry name" value="FPNCR"/>
</dbReference>
<dbReference type="PROSITE" id="PS51085">
    <property type="entry name" value="2FE2S_FER_2"/>
    <property type="match status" value="1"/>
</dbReference>
<dbReference type="InterPro" id="IPR036010">
    <property type="entry name" value="2Fe-2S_ferredoxin-like_sf"/>
</dbReference>
<name>A0A239KCP1_EKHLU</name>
<sequence>MAFSLFKKKKNKKDERYQTLTIKEVVNVAQDAVNLVFEKPASFEYEPGQFITLIKQVNGKKIRRAYSLCTTPFEDENPAVTVKRVEGGAMSNDLNDNASKGDQIEIMEPMGMFTTDYSESNQRHAVFFGGGSGITPLMSIIRTILLKEPNSKTTLVYGNRRSEFIIFKDLINTLQEKYKDRFNAIHILEEGEADYNGRPTPEMIGQICSEIGVNKDTECYICGPQPMMDVVADGLRKANVDQTKIRMESFEAGKTSPTDIIDQSVGAESEVTILLDGEEYSITVKKNAAILETALDNDLDMPYSCQSGLCTACRGKCVEGKVSIDEAEGLSQEELDEGYVLTCIGKPLSDRVRVEIG</sequence>
<evidence type="ECO:0000313" key="12">
    <source>
        <dbReference type="Proteomes" id="UP000198393"/>
    </source>
</evidence>
<dbReference type="EMBL" id="FZPD01000004">
    <property type="protein sequence ID" value="SNT15508.1"/>
    <property type="molecule type" value="Genomic_DNA"/>
</dbReference>
<dbReference type="OrthoDB" id="9789468at2"/>
<dbReference type="Gene3D" id="3.10.20.30">
    <property type="match status" value="1"/>
</dbReference>
<dbReference type="PANTHER" id="PTHR47354">
    <property type="entry name" value="NADH OXIDOREDUCTASE HCR"/>
    <property type="match status" value="1"/>
</dbReference>
<evidence type="ECO:0000256" key="5">
    <source>
        <dbReference type="ARBA" id="ARBA00022827"/>
    </source>
</evidence>
<evidence type="ECO:0000259" key="10">
    <source>
        <dbReference type="PROSITE" id="PS51384"/>
    </source>
</evidence>
<evidence type="ECO:0000256" key="8">
    <source>
        <dbReference type="ARBA" id="ARBA00023014"/>
    </source>
</evidence>
<dbReference type="InterPro" id="IPR001041">
    <property type="entry name" value="2Fe-2S_ferredoxin-type"/>
</dbReference>
<gene>
    <name evidence="11" type="ORF">SAMN05421640_2551</name>
</gene>
<keyword evidence="3" id="KW-0001">2Fe-2S</keyword>
<dbReference type="Proteomes" id="UP000198393">
    <property type="component" value="Unassembled WGS sequence"/>
</dbReference>
<dbReference type="CDD" id="cd00207">
    <property type="entry name" value="fer2"/>
    <property type="match status" value="1"/>
</dbReference>
<dbReference type="AlphaFoldDB" id="A0A239KCP1"/>
<dbReference type="PROSITE" id="PS00197">
    <property type="entry name" value="2FE2S_FER_1"/>
    <property type="match status" value="1"/>
</dbReference>
<organism evidence="11 12">
    <name type="scientific">Ekhidna lutea</name>
    <dbReference type="NCBI Taxonomy" id="447679"/>
    <lineage>
        <taxon>Bacteria</taxon>
        <taxon>Pseudomonadati</taxon>
        <taxon>Bacteroidota</taxon>
        <taxon>Cytophagia</taxon>
        <taxon>Cytophagales</taxon>
        <taxon>Reichenbachiellaceae</taxon>
        <taxon>Ekhidna</taxon>
    </lineage>
</organism>
<dbReference type="InterPro" id="IPR017927">
    <property type="entry name" value="FAD-bd_FR_type"/>
</dbReference>
<dbReference type="Pfam" id="PF00970">
    <property type="entry name" value="FAD_binding_6"/>
    <property type="match status" value="1"/>
</dbReference>
<dbReference type="SUPFAM" id="SSF54292">
    <property type="entry name" value="2Fe-2S ferredoxin-like"/>
    <property type="match status" value="1"/>
</dbReference>
<dbReference type="InterPro" id="IPR050415">
    <property type="entry name" value="MRET"/>
</dbReference>
<evidence type="ECO:0000256" key="4">
    <source>
        <dbReference type="ARBA" id="ARBA00022723"/>
    </source>
</evidence>
<dbReference type="PANTHER" id="PTHR47354:SF8">
    <property type="entry name" value="1,2-PHENYLACETYL-COA EPOXIDASE, SUBUNIT E"/>
    <property type="match status" value="1"/>
</dbReference>
<dbReference type="GO" id="GO:0050660">
    <property type="term" value="F:flavin adenine dinucleotide binding"/>
    <property type="evidence" value="ECO:0007669"/>
    <property type="project" value="TreeGrafter"/>
</dbReference>
<feature type="domain" description="FAD-binding FR-type" evidence="10">
    <location>
        <begin position="15"/>
        <end position="116"/>
    </location>
</feature>
<accession>A0A239KCP1</accession>
<evidence type="ECO:0000256" key="6">
    <source>
        <dbReference type="ARBA" id="ARBA00023002"/>
    </source>
</evidence>
<dbReference type="PROSITE" id="PS51384">
    <property type="entry name" value="FAD_FR"/>
    <property type="match status" value="1"/>
</dbReference>
<dbReference type="Gene3D" id="2.40.30.10">
    <property type="entry name" value="Translation factors"/>
    <property type="match status" value="1"/>
</dbReference>